<dbReference type="InterPro" id="IPR051785">
    <property type="entry name" value="MMCE/EMCE_epimerase"/>
</dbReference>
<feature type="domain" description="VOC" evidence="3">
    <location>
        <begin position="106"/>
        <end position="254"/>
    </location>
</feature>
<dbReference type="Pfam" id="PF03992">
    <property type="entry name" value="ABM"/>
    <property type="match status" value="1"/>
</dbReference>
<dbReference type="PROSITE" id="PS51819">
    <property type="entry name" value="VOC"/>
    <property type="match status" value="1"/>
</dbReference>
<comment type="caution">
    <text evidence="4">The sequence shown here is derived from an EMBL/GenBank/DDBJ whole genome shotgun (WGS) entry which is preliminary data.</text>
</comment>
<dbReference type="InterPro" id="IPR004360">
    <property type="entry name" value="Glyas_Fos-R_dOase_dom"/>
</dbReference>
<dbReference type="InterPro" id="IPR007138">
    <property type="entry name" value="ABM_dom"/>
</dbReference>
<gene>
    <name evidence="4" type="ORF">VSX56_14250</name>
</gene>
<reference evidence="4 5" key="1">
    <citation type="submission" date="2024-06" db="EMBL/GenBank/DDBJ databases">
        <title>Thioclava kandeliae sp. nov. from a rhizosphere soil sample of Kandelia candel in a mangrove.</title>
        <authorList>
            <person name="Mu T."/>
        </authorList>
    </citation>
    <scope>NUCLEOTIDE SEQUENCE [LARGE SCALE GENOMIC DNA]</scope>
    <source>
        <strain evidence="4 5">CPCC 100088</strain>
    </source>
</reference>
<dbReference type="Gene3D" id="3.30.70.100">
    <property type="match status" value="1"/>
</dbReference>
<name>A0ABV1SK29_9RHOB</name>
<dbReference type="PANTHER" id="PTHR43048:SF6">
    <property type="entry name" value="BLR8189 PROTEIN"/>
    <property type="match status" value="1"/>
</dbReference>
<evidence type="ECO:0000256" key="1">
    <source>
        <dbReference type="ARBA" id="ARBA00022723"/>
    </source>
</evidence>
<keyword evidence="4" id="KW-0560">Oxidoreductase</keyword>
<evidence type="ECO:0000313" key="4">
    <source>
        <dbReference type="EMBL" id="MER5172936.1"/>
    </source>
</evidence>
<dbReference type="Gene3D" id="3.10.180.10">
    <property type="entry name" value="2,3-Dihydroxybiphenyl 1,2-Dioxygenase, domain 1"/>
    <property type="match status" value="1"/>
</dbReference>
<dbReference type="PANTHER" id="PTHR43048">
    <property type="entry name" value="METHYLMALONYL-COA EPIMERASE"/>
    <property type="match status" value="1"/>
</dbReference>
<dbReference type="Proteomes" id="UP001438953">
    <property type="component" value="Unassembled WGS sequence"/>
</dbReference>
<keyword evidence="1" id="KW-0479">Metal-binding</keyword>
<dbReference type="GO" id="GO:0004497">
    <property type="term" value="F:monooxygenase activity"/>
    <property type="evidence" value="ECO:0007669"/>
    <property type="project" value="UniProtKB-KW"/>
</dbReference>
<dbReference type="SUPFAM" id="SSF54909">
    <property type="entry name" value="Dimeric alpha+beta barrel"/>
    <property type="match status" value="1"/>
</dbReference>
<keyword evidence="5" id="KW-1185">Reference proteome</keyword>
<keyword evidence="4" id="KW-0503">Monooxygenase</keyword>
<dbReference type="Pfam" id="PF00903">
    <property type="entry name" value="Glyoxalase"/>
    <property type="match status" value="1"/>
</dbReference>
<dbReference type="PROSITE" id="PS51725">
    <property type="entry name" value="ABM"/>
    <property type="match status" value="1"/>
</dbReference>
<evidence type="ECO:0000313" key="5">
    <source>
        <dbReference type="Proteomes" id="UP001438953"/>
    </source>
</evidence>
<dbReference type="SUPFAM" id="SSF54593">
    <property type="entry name" value="Glyoxalase/Bleomycin resistance protein/Dihydroxybiphenyl dioxygenase"/>
    <property type="match status" value="1"/>
</dbReference>
<protein>
    <submittedName>
        <fullName evidence="4">Antibiotic biosynthesis monooxygenase</fullName>
    </submittedName>
</protein>
<accession>A0ABV1SK29</accession>
<dbReference type="InterPro" id="IPR011008">
    <property type="entry name" value="Dimeric_a/b-barrel"/>
</dbReference>
<organism evidence="4 5">
    <name type="scientific">Thioclava kandeliae</name>
    <dbReference type="NCBI Taxonomy" id="3070818"/>
    <lineage>
        <taxon>Bacteria</taxon>
        <taxon>Pseudomonadati</taxon>
        <taxon>Pseudomonadota</taxon>
        <taxon>Alphaproteobacteria</taxon>
        <taxon>Rhodobacterales</taxon>
        <taxon>Paracoccaceae</taxon>
        <taxon>Thioclava</taxon>
    </lineage>
</organism>
<dbReference type="InterPro" id="IPR037523">
    <property type="entry name" value="VOC_core"/>
</dbReference>
<dbReference type="RefSeq" id="WP_339115132.1">
    <property type="nucleotide sequence ID" value="NZ_JAYWLC010000013.1"/>
</dbReference>
<proteinExistence type="predicted"/>
<sequence>MTRLMTARAVPLAGQEDRLRALVAELARNVRAEAGNLRFEASHERDGAVVMIEEYRDDQAFEHHLAQPHTQQFNAALEEIVENGGSEVTELTGFAKEEAAHPDIRGTDHIGLTVPDMAEATRFFTQAFGAVTLYDVQPADAPPMAGKDPEAQLGLTEGTKVTHMRLMRIGNGPCLEMFCIADGESRAPARLQDRGITHIGLYVEDIDTAAERFAQAGGSLMAGPHPLSGVEDGAGNAGIYGTTPWGMLVELLTYPSGNSATPPLPRWTPHP</sequence>
<dbReference type="InterPro" id="IPR029068">
    <property type="entry name" value="Glyas_Bleomycin-R_OHBP_Dase"/>
</dbReference>
<evidence type="ECO:0000259" key="2">
    <source>
        <dbReference type="PROSITE" id="PS51725"/>
    </source>
</evidence>
<dbReference type="EMBL" id="JAYWLC010000013">
    <property type="protein sequence ID" value="MER5172936.1"/>
    <property type="molecule type" value="Genomic_DNA"/>
</dbReference>
<evidence type="ECO:0000259" key="3">
    <source>
        <dbReference type="PROSITE" id="PS51819"/>
    </source>
</evidence>
<feature type="domain" description="ABM" evidence="2">
    <location>
        <begin position="1"/>
        <end position="91"/>
    </location>
</feature>